<keyword evidence="6" id="KW-0862">Zinc</keyword>
<evidence type="ECO:0000256" key="7">
    <source>
        <dbReference type="SAM" id="Phobius"/>
    </source>
</evidence>
<comment type="similarity">
    <text evidence="2">Belongs to the ADIPOR family.</text>
</comment>
<evidence type="ECO:0000313" key="8">
    <source>
        <dbReference type="EMBL" id="CAD7655400.1"/>
    </source>
</evidence>
<feature type="transmembrane region" description="Helical" evidence="7">
    <location>
        <begin position="256"/>
        <end position="276"/>
    </location>
</feature>
<feature type="transmembrane region" description="Helical" evidence="7">
    <location>
        <begin position="328"/>
        <end position="346"/>
    </location>
</feature>
<feature type="binding site" evidence="6">
    <location>
        <position position="458"/>
    </location>
    <ligand>
        <name>Zn(2+)</name>
        <dbReference type="ChEBI" id="CHEBI:29105"/>
    </ligand>
</feature>
<accession>A0A7R9M858</accession>
<dbReference type="PANTHER" id="PTHR20855">
    <property type="entry name" value="ADIPOR/PROGESTIN RECEPTOR-RELATED"/>
    <property type="match status" value="1"/>
</dbReference>
<keyword evidence="5 7" id="KW-0472">Membrane</keyword>
<reference evidence="8" key="1">
    <citation type="submission" date="2020-11" db="EMBL/GenBank/DDBJ databases">
        <authorList>
            <person name="Tran Van P."/>
        </authorList>
    </citation>
    <scope>NUCLEOTIDE SEQUENCE</scope>
</reference>
<feature type="transmembrane region" description="Helical" evidence="7">
    <location>
        <begin position="421"/>
        <end position="440"/>
    </location>
</feature>
<dbReference type="GO" id="GO:0005886">
    <property type="term" value="C:plasma membrane"/>
    <property type="evidence" value="ECO:0007669"/>
    <property type="project" value="TreeGrafter"/>
</dbReference>
<gene>
    <name evidence="8" type="ORF">ONB1V03_LOCUS12043</name>
</gene>
<evidence type="ECO:0000256" key="6">
    <source>
        <dbReference type="PIRSR" id="PIRSR604254-1"/>
    </source>
</evidence>
<dbReference type="GO" id="GO:0033211">
    <property type="term" value="P:adiponectin-activated signaling pathway"/>
    <property type="evidence" value="ECO:0007669"/>
    <property type="project" value="TreeGrafter"/>
</dbReference>
<protein>
    <submittedName>
        <fullName evidence="8">Uncharacterized protein</fullName>
    </submittedName>
</protein>
<evidence type="ECO:0000313" key="9">
    <source>
        <dbReference type="Proteomes" id="UP000728032"/>
    </source>
</evidence>
<evidence type="ECO:0000256" key="3">
    <source>
        <dbReference type="ARBA" id="ARBA00022692"/>
    </source>
</evidence>
<name>A0A7R9M858_9ACAR</name>
<dbReference type="EMBL" id="CAJPVJ010009419">
    <property type="protein sequence ID" value="CAG2172587.1"/>
    <property type="molecule type" value="Genomic_DNA"/>
</dbReference>
<keyword evidence="6" id="KW-0479">Metal-binding</keyword>
<sequence>IKSSVLNFHNESGNIFTHLIGSLLFAFLWYRSMSGNIYQNFGLIDKLIFGAFFFGIIICLLISTLFHTFRCHSRRVLKLFAKLDYCGITLLIAASFVPWIYYGFYYLPTQRNLYLSSTVLLCMACFVISLFEKFSEPELRKIRSCIFLLNGCSAAQLAFKSILMLILMGTLYIIGALCYMYKIPECLCPGRFDLWFNSHQIFHTLVIVAGLTYFHSILPDWYGHNDFITNGYRPVNKSYKQCLKSMFYLHNESGNIYTHAVGFLLFCTLFIHTMSCNEYKNFEANDKFMFSLFFTATLTCQAMSAMFHTFQCHSRETFKLFAKLDYCGITLLITSSNIPWVYYGFYDTVLPKIIYISLTLVLGTGGIIISLMDRFSNPEYIVIRGAVFILIGLCGIAPFIHFCRHIQINDPIPAQLAFKGIFLLPIMGALYITGAVLYMIKIPERLAPGLFNIWFQSHQLFHIASVGAGLVYYHSLSLIAEVRLNYSESTANSIKV</sequence>
<dbReference type="GO" id="GO:0038023">
    <property type="term" value="F:signaling receptor activity"/>
    <property type="evidence" value="ECO:0007669"/>
    <property type="project" value="TreeGrafter"/>
</dbReference>
<dbReference type="GO" id="GO:0046872">
    <property type="term" value="F:metal ion binding"/>
    <property type="evidence" value="ECO:0007669"/>
    <property type="project" value="UniProtKB-KW"/>
</dbReference>
<organism evidence="8">
    <name type="scientific">Oppiella nova</name>
    <dbReference type="NCBI Taxonomy" id="334625"/>
    <lineage>
        <taxon>Eukaryota</taxon>
        <taxon>Metazoa</taxon>
        <taxon>Ecdysozoa</taxon>
        <taxon>Arthropoda</taxon>
        <taxon>Chelicerata</taxon>
        <taxon>Arachnida</taxon>
        <taxon>Acari</taxon>
        <taxon>Acariformes</taxon>
        <taxon>Sarcoptiformes</taxon>
        <taxon>Oribatida</taxon>
        <taxon>Brachypylina</taxon>
        <taxon>Oppioidea</taxon>
        <taxon>Oppiidae</taxon>
        <taxon>Oppiella</taxon>
    </lineage>
</organism>
<feature type="transmembrane region" description="Helical" evidence="7">
    <location>
        <begin position="460"/>
        <end position="480"/>
    </location>
</feature>
<evidence type="ECO:0000256" key="1">
    <source>
        <dbReference type="ARBA" id="ARBA00004141"/>
    </source>
</evidence>
<dbReference type="OrthoDB" id="6485519at2759"/>
<feature type="transmembrane region" description="Helical" evidence="7">
    <location>
        <begin position="12"/>
        <end position="32"/>
    </location>
</feature>
<dbReference type="PANTHER" id="PTHR20855:SF52">
    <property type="entry name" value="ADIPONECTIN RECEPTOR PROTEIN"/>
    <property type="match status" value="1"/>
</dbReference>
<feature type="transmembrane region" description="Helical" evidence="7">
    <location>
        <begin position="353"/>
        <end position="375"/>
    </location>
</feature>
<feature type="transmembrane region" description="Helical" evidence="7">
    <location>
        <begin position="113"/>
        <end position="130"/>
    </location>
</feature>
<evidence type="ECO:0000256" key="2">
    <source>
        <dbReference type="ARBA" id="ARBA00007018"/>
    </source>
</evidence>
<proteinExistence type="inferred from homology"/>
<evidence type="ECO:0000256" key="5">
    <source>
        <dbReference type="ARBA" id="ARBA00023136"/>
    </source>
</evidence>
<keyword evidence="9" id="KW-1185">Reference proteome</keyword>
<feature type="binding site" evidence="6">
    <location>
        <position position="308"/>
    </location>
    <ligand>
        <name>Zn(2+)</name>
        <dbReference type="ChEBI" id="CHEBI:29105"/>
    </ligand>
</feature>
<dbReference type="AlphaFoldDB" id="A0A7R9M858"/>
<keyword evidence="4 7" id="KW-1133">Transmembrane helix</keyword>
<dbReference type="Pfam" id="PF03006">
    <property type="entry name" value="HlyIII"/>
    <property type="match status" value="2"/>
</dbReference>
<feature type="transmembrane region" description="Helical" evidence="7">
    <location>
        <begin position="47"/>
        <end position="67"/>
    </location>
</feature>
<feature type="transmembrane region" description="Helical" evidence="7">
    <location>
        <begin position="79"/>
        <end position="101"/>
    </location>
</feature>
<feature type="binding site" evidence="6">
    <location>
        <position position="462"/>
    </location>
    <ligand>
        <name>Zn(2+)</name>
        <dbReference type="ChEBI" id="CHEBI:29105"/>
    </ligand>
</feature>
<dbReference type="EMBL" id="OC924244">
    <property type="protein sequence ID" value="CAD7655400.1"/>
    <property type="molecule type" value="Genomic_DNA"/>
</dbReference>
<dbReference type="InterPro" id="IPR004254">
    <property type="entry name" value="AdipoR/HlyIII-related"/>
</dbReference>
<feature type="transmembrane region" description="Helical" evidence="7">
    <location>
        <begin position="288"/>
        <end position="308"/>
    </location>
</feature>
<feature type="transmembrane region" description="Helical" evidence="7">
    <location>
        <begin position="165"/>
        <end position="181"/>
    </location>
</feature>
<feature type="transmembrane region" description="Helical" evidence="7">
    <location>
        <begin position="201"/>
        <end position="218"/>
    </location>
</feature>
<feature type="transmembrane region" description="Helical" evidence="7">
    <location>
        <begin position="381"/>
        <end position="400"/>
    </location>
</feature>
<dbReference type="Proteomes" id="UP000728032">
    <property type="component" value="Unassembled WGS sequence"/>
</dbReference>
<evidence type="ECO:0000256" key="4">
    <source>
        <dbReference type="ARBA" id="ARBA00022989"/>
    </source>
</evidence>
<keyword evidence="3 7" id="KW-0812">Transmembrane</keyword>
<comment type="subcellular location">
    <subcellularLocation>
        <location evidence="1">Membrane</location>
        <topology evidence="1">Multi-pass membrane protein</topology>
    </subcellularLocation>
</comment>
<feature type="non-terminal residue" evidence="8">
    <location>
        <position position="1"/>
    </location>
</feature>